<keyword evidence="1" id="KW-0472">Membrane</keyword>
<dbReference type="RefSeq" id="WP_167473796.1">
    <property type="nucleotide sequence ID" value="NZ_CP046172.1"/>
</dbReference>
<reference evidence="2 3" key="1">
    <citation type="journal article" date="2019" name="ACS Chem. Biol.">
        <title>Identification and Mobilization of a Cryptic Antibiotic Biosynthesis Gene Locus from a Human-Pathogenic Nocardia Isolate.</title>
        <authorList>
            <person name="Herisse M."/>
            <person name="Ishida K."/>
            <person name="Porter J.L."/>
            <person name="Howden B."/>
            <person name="Hertweck C."/>
            <person name="Stinear T.P."/>
            <person name="Pidot S.J."/>
        </authorList>
    </citation>
    <scope>NUCLEOTIDE SEQUENCE [LARGE SCALE GENOMIC DNA]</scope>
    <source>
        <strain evidence="2 3">AUSMDU00012717</strain>
    </source>
</reference>
<accession>A0A6G9YCI8</accession>
<dbReference type="AlphaFoldDB" id="A0A6G9YCI8"/>
<keyword evidence="1" id="KW-1133">Transmembrane helix</keyword>
<feature type="transmembrane region" description="Helical" evidence="1">
    <location>
        <begin position="12"/>
        <end position="36"/>
    </location>
</feature>
<keyword evidence="1" id="KW-0812">Transmembrane</keyword>
<evidence type="ECO:0008006" key="4">
    <source>
        <dbReference type="Google" id="ProtNLM"/>
    </source>
</evidence>
<evidence type="ECO:0000313" key="2">
    <source>
        <dbReference type="EMBL" id="QIS10888.1"/>
    </source>
</evidence>
<evidence type="ECO:0000313" key="3">
    <source>
        <dbReference type="Proteomes" id="UP000503540"/>
    </source>
</evidence>
<keyword evidence="3" id="KW-1185">Reference proteome</keyword>
<dbReference type="EMBL" id="CP046172">
    <property type="protein sequence ID" value="QIS10888.1"/>
    <property type="molecule type" value="Genomic_DNA"/>
</dbReference>
<dbReference type="KEGG" id="nah:F5544_15020"/>
<gene>
    <name evidence="2" type="ORF">F5544_15020</name>
</gene>
<protein>
    <recommendedName>
        <fullName evidence="4">Peptidase</fullName>
    </recommendedName>
</protein>
<proteinExistence type="predicted"/>
<sequence>MGRFRAWLSARGRFQFCLTVGMVTALTGVCGALILLPNSVLPKPNAAQAASVESYAQAKSDDPRLAAVRRTMEPFGALVARRVPTGDGKESIVVGHAQQDGEMTVLEGELGAATDAVTQVWGTDWAQSTVVVVASNPSEFAALVHAGADMPTEIAAASVADPFAPGTTPTGQRVVFSPESGRRVGPEGLRTLLRHELTHVAARAKTADGAPLWMLEGFADYVAQHGQGHRFVDIAPTLTARLRDGDTPADLPTDREFGGAQAAYAYERAWSVSEYVAEKYDQPKLVDLYRRVAAAKVDAAGEDRILRDAFGVGRADFVNDWRAWLRRQIG</sequence>
<organism evidence="2 3">
    <name type="scientific">Nocardia arthritidis</name>
    <dbReference type="NCBI Taxonomy" id="228602"/>
    <lineage>
        <taxon>Bacteria</taxon>
        <taxon>Bacillati</taxon>
        <taxon>Actinomycetota</taxon>
        <taxon>Actinomycetes</taxon>
        <taxon>Mycobacteriales</taxon>
        <taxon>Nocardiaceae</taxon>
        <taxon>Nocardia</taxon>
    </lineage>
</organism>
<dbReference type="Proteomes" id="UP000503540">
    <property type="component" value="Chromosome"/>
</dbReference>
<name>A0A6G9YCI8_9NOCA</name>
<evidence type="ECO:0000256" key="1">
    <source>
        <dbReference type="SAM" id="Phobius"/>
    </source>
</evidence>